<keyword evidence="4 8" id="KW-0347">Helicase</keyword>
<evidence type="ECO:0000313" key="10">
    <source>
        <dbReference type="Proteomes" id="UP000297394"/>
    </source>
</evidence>
<accession>A0A4R9IKY3</accession>
<protein>
    <submittedName>
        <fullName evidence="8">DEAD/DEAH box helicase</fullName>
    </submittedName>
</protein>
<dbReference type="InterPro" id="IPR014905">
    <property type="entry name" value="HIRAN"/>
</dbReference>
<dbReference type="PROSITE" id="PS51194">
    <property type="entry name" value="HELICASE_CTER"/>
    <property type="match status" value="1"/>
</dbReference>
<evidence type="ECO:0000259" key="6">
    <source>
        <dbReference type="PROSITE" id="PS51192"/>
    </source>
</evidence>
<dbReference type="GO" id="GO:0003676">
    <property type="term" value="F:nucleic acid binding"/>
    <property type="evidence" value="ECO:0007669"/>
    <property type="project" value="InterPro"/>
</dbReference>
<keyword evidence="3" id="KW-0378">Hydrolase</keyword>
<evidence type="ECO:0000313" key="9">
    <source>
        <dbReference type="EMBL" id="TGK90587.1"/>
    </source>
</evidence>
<dbReference type="Gene3D" id="3.40.50.300">
    <property type="entry name" value="P-loop containing nucleotide triphosphate hydrolases"/>
    <property type="match status" value="2"/>
</dbReference>
<dbReference type="PROSITE" id="PS51192">
    <property type="entry name" value="HELICASE_ATP_BIND_1"/>
    <property type="match status" value="1"/>
</dbReference>
<reference evidence="9" key="1">
    <citation type="submission" date="2018-10" db="EMBL/GenBank/DDBJ databases">
        <authorList>
            <person name="Vincent A.T."/>
            <person name="Schiettekatte O."/>
            <person name="Bourhy P."/>
            <person name="Veyrier F.J."/>
            <person name="Picardeau M."/>
        </authorList>
    </citation>
    <scope>NUCLEOTIDE SEQUENCE</scope>
    <source>
        <strain evidence="9">201800281</strain>
    </source>
</reference>
<dbReference type="RefSeq" id="WP_135749980.1">
    <property type="nucleotide sequence ID" value="NZ_RQFL01000024.1"/>
</dbReference>
<evidence type="ECO:0000256" key="5">
    <source>
        <dbReference type="ARBA" id="ARBA00022840"/>
    </source>
</evidence>
<dbReference type="InterPro" id="IPR027417">
    <property type="entry name" value="P-loop_NTPase"/>
</dbReference>
<dbReference type="GO" id="GO:0016818">
    <property type="term" value="F:hydrolase activity, acting on acid anhydrides, in phosphorus-containing anhydrides"/>
    <property type="evidence" value="ECO:0007669"/>
    <property type="project" value="InterPro"/>
</dbReference>
<dbReference type="GO" id="GO:0005524">
    <property type="term" value="F:ATP binding"/>
    <property type="evidence" value="ECO:0007669"/>
    <property type="project" value="UniProtKB-KW"/>
</dbReference>
<dbReference type="InterPro" id="IPR001650">
    <property type="entry name" value="Helicase_C-like"/>
</dbReference>
<dbReference type="EMBL" id="RQFM01000022">
    <property type="protein sequence ID" value="TGK84820.1"/>
    <property type="molecule type" value="Genomic_DNA"/>
</dbReference>
<dbReference type="SUPFAM" id="SSF52540">
    <property type="entry name" value="P-loop containing nucleoside triphosphate hydrolases"/>
    <property type="match status" value="1"/>
</dbReference>
<gene>
    <name evidence="8" type="ORF">EHQ23_08985</name>
    <name evidence="9" type="ORF">EHQ26_10585</name>
</gene>
<dbReference type="GO" id="GO:0008270">
    <property type="term" value="F:zinc ion binding"/>
    <property type="evidence" value="ECO:0007669"/>
    <property type="project" value="InterPro"/>
</dbReference>
<keyword evidence="5" id="KW-0067">ATP-binding</keyword>
<evidence type="ECO:0000313" key="11">
    <source>
        <dbReference type="Proteomes" id="UP000297918"/>
    </source>
</evidence>
<evidence type="ECO:0000256" key="4">
    <source>
        <dbReference type="ARBA" id="ARBA00022806"/>
    </source>
</evidence>
<feature type="domain" description="Helicase ATP-binding" evidence="6">
    <location>
        <begin position="290"/>
        <end position="463"/>
    </location>
</feature>
<dbReference type="Pfam" id="PF00271">
    <property type="entry name" value="Helicase_C"/>
    <property type="match status" value="1"/>
</dbReference>
<dbReference type="Pfam" id="PF08797">
    <property type="entry name" value="HIRAN"/>
    <property type="match status" value="1"/>
</dbReference>
<evidence type="ECO:0000313" key="8">
    <source>
        <dbReference type="EMBL" id="TGK84820.1"/>
    </source>
</evidence>
<dbReference type="Gene3D" id="3.30.70.2330">
    <property type="match status" value="1"/>
</dbReference>
<dbReference type="OrthoDB" id="310363at2"/>
<keyword evidence="11" id="KW-1185">Reference proteome</keyword>
<reference evidence="10 11" key="2">
    <citation type="journal article" date="2019" name="PLoS Negl. Trop. Dis.">
        <title>Revisiting the worldwide diversity of Leptospira species in the environment.</title>
        <authorList>
            <person name="Vincent A.T."/>
            <person name="Schiettekatte O."/>
            <person name="Bourhy P."/>
            <person name="Veyrier F.J."/>
            <person name="Picardeau M."/>
        </authorList>
    </citation>
    <scope>NUCLEOTIDE SEQUENCE [LARGE SCALE GENOMIC DNA]</scope>
    <source>
        <strain evidence="8 10">201800280</strain>
        <strain evidence="11">201800281</strain>
    </source>
</reference>
<dbReference type="PANTHER" id="PTHR47961:SF10">
    <property type="entry name" value="ATP-DEPENDENT DNA HELICASE HEL308"/>
    <property type="match status" value="1"/>
</dbReference>
<evidence type="ECO:0000256" key="2">
    <source>
        <dbReference type="ARBA" id="ARBA00022741"/>
    </source>
</evidence>
<proteinExistence type="predicted"/>
<feature type="domain" description="Helicase C-terminal" evidence="7">
    <location>
        <begin position="540"/>
        <end position="739"/>
    </location>
</feature>
<dbReference type="InterPro" id="IPR014001">
    <property type="entry name" value="Helicase_ATP-bd"/>
</dbReference>
<dbReference type="Proteomes" id="UP000297918">
    <property type="component" value="Unassembled WGS sequence"/>
</dbReference>
<dbReference type="InterPro" id="IPR011545">
    <property type="entry name" value="DEAD/DEAH_box_helicase_dom"/>
</dbReference>
<sequence length="1140" mass="131885">MNKQDFLTQIKSDISSLLEDKTLSNFKNQAFAWKLTATFARTFQEKYLFEKALFLSTNGCFFIQNQYEIKIALEGLTESAEIYSTLSELPNISNYYDKEYLQILSALCYDLAGYQANAYCIANRIKEFKLSTMDSSISLNSDNAIFDQIILILLKKIPLANISLDRNPDPIDKGYLLFQNAVSTWYSFLLNQEEGDYQKYLRDTYLFYLNSGNTYISHVLHLLNTRILLFEERSIWKTLSMKKSFFGNLQWKKYTRLLSYDMYENSSIKGINERKSIFEFWTSQIRALENGILDRDENFVVQMPTSAGKTFIAELLILKNLIENPNKKCIYIAPFRALTHEKEIELSKNLSKLGYSVSSLSGNYEMDEFQNIILAETDLLIATPEKIDLLLRHNLLLFNNVSLVVIDEGHIIGEISTRASLLEFLIIRLKIKTPEIKLFFISAVMPPLNANEYSLWLSNNEKNVLRSLKFNDSPIEDEWEPTRKLISSFRWEGNRGNILFQNVTTGDGNDKNSKGAVLYSYLKEKEFGNRYPRKKNKFETAASLAFKMSEDGNTLVFCAQVQRIKTVAKSLKALFSVIEVPKRFLYFNQKKSSFYASLWYGNESYITEAIDHGIGIHFGDMPEQVRNAVEEDFRKGLLSILLSTNTIGQGLNFPIKNIIFYETQISRVEKQNIYIQNRDFWNIIGRAGRAGKETEGKIVFLINSRNDATLYKGFTNKNNIENANSLFFQALDFLTDKRIKEDNFFEIISTLSETYLLDLLTEEIIGTDYEDIIDKIINNSLFKIQIEKKNLDISLIRKGFQKTFNSIEVESSFELLKIFSQTGLSFRSNNIICEYIEIHILELNVLIEKDDYFGLLKEFLEFISENSLTEINESKLHKITKKPIELELVIQEWINGKSILELINIWEEKSSLEITQFHIFISQALNYLYPWILSSFLQILAFKAGIKYQNLPSNIKTLPNYIKFGLNDNIACLARSLGIKSRHVVTDLSRKSSIINENDFIKWITNLTYNEIDAFEIAEYDKENIQEIAIKLTTNRYSIFPEVYEFFIKGTNFNNNWSTTARGVAVGNELTYKREEDNKYDPFAILILKDENIIGYIPREFSKKIASEIDINGKLFSILVIAAINKEENSEIKVRMSAIA</sequence>
<dbReference type="AlphaFoldDB" id="A0A4R9IKY3"/>
<keyword evidence="1" id="KW-0479">Metal-binding</keyword>
<dbReference type="Proteomes" id="UP000297394">
    <property type="component" value="Unassembled WGS sequence"/>
</dbReference>
<dbReference type="SMART" id="SM00487">
    <property type="entry name" value="DEXDc"/>
    <property type="match status" value="1"/>
</dbReference>
<keyword evidence="2" id="KW-0547">Nucleotide-binding</keyword>
<dbReference type="PANTHER" id="PTHR47961">
    <property type="entry name" value="DNA POLYMERASE THETA, PUTATIVE (AFU_ORTHOLOGUE AFUA_1G05260)-RELATED"/>
    <property type="match status" value="1"/>
</dbReference>
<dbReference type="GO" id="GO:0004386">
    <property type="term" value="F:helicase activity"/>
    <property type="evidence" value="ECO:0007669"/>
    <property type="project" value="UniProtKB-KW"/>
</dbReference>
<dbReference type="InterPro" id="IPR050474">
    <property type="entry name" value="Hel308_SKI2-like"/>
</dbReference>
<evidence type="ECO:0000256" key="1">
    <source>
        <dbReference type="ARBA" id="ARBA00022723"/>
    </source>
</evidence>
<dbReference type="SMART" id="SM00490">
    <property type="entry name" value="HELICc"/>
    <property type="match status" value="1"/>
</dbReference>
<dbReference type="EMBL" id="RQFL01000024">
    <property type="protein sequence ID" value="TGK90587.1"/>
    <property type="molecule type" value="Genomic_DNA"/>
</dbReference>
<evidence type="ECO:0000256" key="3">
    <source>
        <dbReference type="ARBA" id="ARBA00022801"/>
    </source>
</evidence>
<evidence type="ECO:0000259" key="7">
    <source>
        <dbReference type="PROSITE" id="PS51194"/>
    </source>
</evidence>
<comment type="caution">
    <text evidence="8">The sequence shown here is derived from an EMBL/GenBank/DDBJ whole genome shotgun (WGS) entry which is preliminary data.</text>
</comment>
<name>A0A4R9IKY3_9LEPT</name>
<dbReference type="Pfam" id="PF00270">
    <property type="entry name" value="DEAD"/>
    <property type="match status" value="1"/>
</dbReference>
<dbReference type="SMART" id="SM00910">
    <property type="entry name" value="HIRAN"/>
    <property type="match status" value="1"/>
</dbReference>
<organism evidence="8 10">
    <name type="scientific">Leptospira bourretii</name>
    <dbReference type="NCBI Taxonomy" id="2484962"/>
    <lineage>
        <taxon>Bacteria</taxon>
        <taxon>Pseudomonadati</taxon>
        <taxon>Spirochaetota</taxon>
        <taxon>Spirochaetia</taxon>
        <taxon>Leptospirales</taxon>
        <taxon>Leptospiraceae</taxon>
        <taxon>Leptospira</taxon>
    </lineage>
</organism>